<reference evidence="1" key="2">
    <citation type="submission" date="2013-09" db="EMBL/GenBank/DDBJ databases">
        <title>Draft genome sequence of Streptococcus infantarius subsp. infantarius ATCC BAA-102.</title>
        <authorList>
            <person name="Sudarsanam P."/>
            <person name="Ley R."/>
            <person name="Guruge J."/>
            <person name="Turnbaugh P.J."/>
            <person name="Mahowald M."/>
            <person name="Liep D."/>
            <person name="Gordon J."/>
        </authorList>
    </citation>
    <scope>NUCLEOTIDE SEQUENCE</scope>
    <source>
        <strain evidence="1">ATCC BAA-102</strain>
    </source>
</reference>
<keyword evidence="2" id="KW-1185">Reference proteome</keyword>
<reference evidence="1" key="1">
    <citation type="submission" date="2008-03" db="EMBL/GenBank/DDBJ databases">
        <authorList>
            <person name="Fulton L."/>
            <person name="Clifton S."/>
            <person name="Fulton B."/>
            <person name="Xu J."/>
            <person name="Minx P."/>
            <person name="Pepin K.H."/>
            <person name="Johnson M."/>
            <person name="Thiruvilangam P."/>
            <person name="Bhonagiri V."/>
            <person name="Nash W.E."/>
            <person name="Mardis E.R."/>
            <person name="Wilson R.K."/>
        </authorList>
    </citation>
    <scope>NUCLEOTIDE SEQUENCE</scope>
    <source>
        <strain evidence="1">ATCC BAA-102</strain>
    </source>
</reference>
<protein>
    <submittedName>
        <fullName evidence="1">Uncharacterized protein</fullName>
    </submittedName>
</protein>
<evidence type="ECO:0000313" key="1">
    <source>
        <dbReference type="EMBL" id="EDT47713.1"/>
    </source>
</evidence>
<gene>
    <name evidence="1" type="ORF">STRINF_01078</name>
</gene>
<dbReference type="Proteomes" id="UP000005602">
    <property type="component" value="Unassembled WGS sequence"/>
</dbReference>
<comment type="caution">
    <text evidence="1">The sequence shown here is derived from an EMBL/GenBank/DDBJ whole genome shotgun (WGS) entry which is preliminary data.</text>
</comment>
<accession>A0ABM9XEP7</accession>
<dbReference type="EMBL" id="ABJK02000019">
    <property type="protein sequence ID" value="EDT47713.1"/>
    <property type="molecule type" value="Genomic_DNA"/>
</dbReference>
<sequence length="71" mass="8529">MSRQKRSSRHSKKRKLVSCFFGLHGSVCTFFKRVEILEKDCRGIKKKKMWQFLISSMAILYFQQKKKLKQS</sequence>
<organism evidence="1 2">
    <name type="scientific">Streptococcus infantarius subsp. infantarius ATCC BAA-102</name>
    <dbReference type="NCBI Taxonomy" id="471872"/>
    <lineage>
        <taxon>Bacteria</taxon>
        <taxon>Bacillati</taxon>
        <taxon>Bacillota</taxon>
        <taxon>Bacilli</taxon>
        <taxon>Lactobacillales</taxon>
        <taxon>Streptococcaceae</taxon>
        <taxon>Streptococcus</taxon>
    </lineage>
</organism>
<name>A0ABM9XEP7_9STRE</name>
<evidence type="ECO:0000313" key="2">
    <source>
        <dbReference type="Proteomes" id="UP000005602"/>
    </source>
</evidence>
<proteinExistence type="predicted"/>